<dbReference type="AlphaFoldDB" id="A0A0M3I0V1"/>
<feature type="compositionally biased region" description="Polar residues" evidence="1">
    <location>
        <begin position="299"/>
        <end position="322"/>
    </location>
</feature>
<feature type="transmembrane region" description="Helical" evidence="2">
    <location>
        <begin position="180"/>
        <end position="203"/>
    </location>
</feature>
<feature type="region of interest" description="Disordered" evidence="1">
    <location>
        <begin position="292"/>
        <end position="322"/>
    </location>
</feature>
<feature type="transmembrane region" description="Helical" evidence="2">
    <location>
        <begin position="38"/>
        <end position="59"/>
    </location>
</feature>
<protein>
    <submittedName>
        <fullName evidence="4">G protein-coupled receptor</fullName>
    </submittedName>
</protein>
<feature type="transmembrane region" description="Helical" evidence="2">
    <location>
        <begin position="112"/>
        <end position="134"/>
    </location>
</feature>
<keyword evidence="3" id="KW-1185">Reference proteome</keyword>
<dbReference type="Proteomes" id="UP000036681">
    <property type="component" value="Unplaced"/>
</dbReference>
<dbReference type="WBParaSite" id="ALUE_0000981501-mRNA-1">
    <property type="protein sequence ID" value="ALUE_0000981501-mRNA-1"/>
    <property type="gene ID" value="ALUE_0000981501"/>
</dbReference>
<keyword evidence="2" id="KW-0472">Membrane</keyword>
<dbReference type="PANTHER" id="PTHR40288:SF2">
    <property type="entry name" value="G PROTEIN-COUPLED RECEPTOR-RELATED"/>
    <property type="match status" value="1"/>
</dbReference>
<evidence type="ECO:0000313" key="3">
    <source>
        <dbReference type="Proteomes" id="UP000036681"/>
    </source>
</evidence>
<name>A0A0M3I0V1_ASCLU</name>
<feature type="transmembrane region" description="Helical" evidence="2">
    <location>
        <begin position="79"/>
        <end position="100"/>
    </location>
</feature>
<evidence type="ECO:0000256" key="2">
    <source>
        <dbReference type="SAM" id="Phobius"/>
    </source>
</evidence>
<proteinExistence type="predicted"/>
<keyword evidence="2" id="KW-0812">Transmembrane</keyword>
<sequence>MRSQNECLSALSHRSMRLLVVRDESSKILGHRWLNSQISFYIGLLQLSICIWAMAQHFFSLVNYHKILFCDFVNGTKPVLLVGVDIIIFDIGLFHSLWGIDSCVAQHLDGGYGRFGWCFFHIAAFIICLPFAFVSRPKPYSLWPLLIQQSAYGVGLLILSLAALPRVLPTFTGERNSASLFSVSVYAAGASLNFLLLYIYWHWYWHVEAMWNSARKLRGNHMIINPNNRSKRTMVRHHEPCDTTVMAVNQYDVSSERAVLVNTCRDEVPSKEGQLEETPLVSINATVADSRSYEMPPESTDSFLPSQRHNNTTVQRTDSQNYRQSENKIGTFELKRDSTHSSSPICNENCHAERCRAVYTPELYANPSHDISSDIVAPTSHICNGSLASSQVCSRRPSYRFGVYPLRRPRRLLPSYHVPSPPTDLSAVPLQRPIVRPSPRRRLHPLSVAEAEFIFAKQPMLQYSPFRHLPI</sequence>
<dbReference type="PANTHER" id="PTHR40288">
    <property type="entry name" value="PROTEIN CBG16535-RELATED"/>
    <property type="match status" value="1"/>
</dbReference>
<accession>A0A0M3I0V1</accession>
<reference evidence="4" key="1">
    <citation type="submission" date="2017-02" db="UniProtKB">
        <authorList>
            <consortium name="WormBaseParasite"/>
        </authorList>
    </citation>
    <scope>IDENTIFICATION</scope>
</reference>
<evidence type="ECO:0000313" key="4">
    <source>
        <dbReference type="WBParaSite" id="ALUE_0000981501-mRNA-1"/>
    </source>
</evidence>
<organism evidence="3 4">
    <name type="scientific">Ascaris lumbricoides</name>
    <name type="common">Giant roundworm</name>
    <dbReference type="NCBI Taxonomy" id="6252"/>
    <lineage>
        <taxon>Eukaryota</taxon>
        <taxon>Metazoa</taxon>
        <taxon>Ecdysozoa</taxon>
        <taxon>Nematoda</taxon>
        <taxon>Chromadorea</taxon>
        <taxon>Rhabditida</taxon>
        <taxon>Spirurina</taxon>
        <taxon>Ascaridomorpha</taxon>
        <taxon>Ascaridoidea</taxon>
        <taxon>Ascarididae</taxon>
        <taxon>Ascaris</taxon>
    </lineage>
</organism>
<feature type="transmembrane region" description="Helical" evidence="2">
    <location>
        <begin position="146"/>
        <end position="168"/>
    </location>
</feature>
<evidence type="ECO:0000256" key="1">
    <source>
        <dbReference type="SAM" id="MobiDB-lite"/>
    </source>
</evidence>
<keyword evidence="2" id="KW-1133">Transmembrane helix</keyword>